<dbReference type="InterPro" id="IPR036140">
    <property type="entry name" value="PFN_sf"/>
</dbReference>
<sequence length="128" mass="14381">MNQAQSMLIEGLTRTKHVASAALFRIDDGKVLASTPGFNIHSQAQFLIEAFYKNLYQVRRNGLYFKGQHYDCVRADDSAIYAKSKEKGVVAVKTKSFILVATYTQGMYPSVCVEAVEKLADYFREKGN</sequence>
<dbReference type="Gene3D" id="3.30.450.30">
    <property type="entry name" value="Dynein light chain 2a, cytoplasmic"/>
    <property type="match status" value="1"/>
</dbReference>
<evidence type="ECO:0000256" key="1">
    <source>
        <dbReference type="ARBA" id="ARBA00010058"/>
    </source>
</evidence>
<keyword evidence="2" id="KW-0009">Actin-binding</keyword>
<gene>
    <name evidence="4" type="primary">PFN4</name>
</gene>
<organism evidence="3 4">
    <name type="scientific">Gekko japonicus</name>
    <name type="common">Schlegel's Japanese gecko</name>
    <dbReference type="NCBI Taxonomy" id="146911"/>
    <lineage>
        <taxon>Eukaryota</taxon>
        <taxon>Metazoa</taxon>
        <taxon>Chordata</taxon>
        <taxon>Craniata</taxon>
        <taxon>Vertebrata</taxon>
        <taxon>Euteleostomi</taxon>
        <taxon>Lepidosauria</taxon>
        <taxon>Squamata</taxon>
        <taxon>Bifurcata</taxon>
        <taxon>Gekkota</taxon>
        <taxon>Gekkonidae</taxon>
        <taxon>Gekkoninae</taxon>
        <taxon>Gekko</taxon>
    </lineage>
</organism>
<comment type="similarity">
    <text evidence="1 2">Belongs to the profilin family.</text>
</comment>
<dbReference type="PANTHER" id="PTHR11604">
    <property type="entry name" value="PROFILIN"/>
    <property type="match status" value="1"/>
</dbReference>
<dbReference type="InterPro" id="IPR005455">
    <property type="entry name" value="PFN_euk"/>
</dbReference>
<evidence type="ECO:0000256" key="2">
    <source>
        <dbReference type="RuleBase" id="RU003909"/>
    </source>
</evidence>
<dbReference type="RefSeq" id="XP_015263523.1">
    <property type="nucleotide sequence ID" value="XM_015408037.1"/>
</dbReference>
<protein>
    <recommendedName>
        <fullName evidence="2">Profilin</fullName>
    </recommendedName>
</protein>
<dbReference type="GeneID" id="107107722"/>
<reference evidence="4" key="1">
    <citation type="submission" date="2025-08" db="UniProtKB">
        <authorList>
            <consortium name="RefSeq"/>
        </authorList>
    </citation>
    <scope>IDENTIFICATION</scope>
</reference>
<dbReference type="Pfam" id="PF00235">
    <property type="entry name" value="Profilin"/>
    <property type="match status" value="1"/>
</dbReference>
<accession>A0ABM1JPY6</accession>
<evidence type="ECO:0000313" key="4">
    <source>
        <dbReference type="RefSeq" id="XP_015263523.1"/>
    </source>
</evidence>
<proteinExistence type="inferred from homology"/>
<dbReference type="PANTHER" id="PTHR11604:SF2">
    <property type="entry name" value="PROFILIN-4"/>
    <property type="match status" value="1"/>
</dbReference>
<dbReference type="InterPro" id="IPR048278">
    <property type="entry name" value="PFN"/>
</dbReference>
<keyword evidence="3" id="KW-1185">Reference proteome</keyword>
<dbReference type="SUPFAM" id="SSF55770">
    <property type="entry name" value="Profilin (actin-binding protein)"/>
    <property type="match status" value="1"/>
</dbReference>
<evidence type="ECO:0000313" key="3">
    <source>
        <dbReference type="Proteomes" id="UP000694871"/>
    </source>
</evidence>
<name>A0ABM1JPY6_GEKJA</name>
<dbReference type="SMART" id="SM00392">
    <property type="entry name" value="PROF"/>
    <property type="match status" value="1"/>
</dbReference>
<dbReference type="Proteomes" id="UP000694871">
    <property type="component" value="Unplaced"/>
</dbReference>
<dbReference type="CDD" id="cd00148">
    <property type="entry name" value="PROF"/>
    <property type="match status" value="1"/>
</dbReference>